<dbReference type="GO" id="GO:0046872">
    <property type="term" value="F:metal ion binding"/>
    <property type="evidence" value="ECO:0007669"/>
    <property type="project" value="UniProtKB-KW"/>
</dbReference>
<dbReference type="GO" id="GO:0051536">
    <property type="term" value="F:iron-sulfur cluster binding"/>
    <property type="evidence" value="ECO:0007669"/>
    <property type="project" value="UniProtKB-KW"/>
</dbReference>
<dbReference type="InterPro" id="IPR004480">
    <property type="entry name" value="Monothiol_GRX-rel"/>
</dbReference>
<accession>A0A6J2XD67</accession>
<dbReference type="GO" id="GO:0005634">
    <property type="term" value="C:nucleus"/>
    <property type="evidence" value="ECO:0007669"/>
    <property type="project" value="TreeGrafter"/>
</dbReference>
<dbReference type="RefSeq" id="XP_030748905.1">
    <property type="nucleotide sequence ID" value="XM_030893045.1"/>
</dbReference>
<keyword evidence="1" id="KW-0479">Metal-binding</keyword>
<dbReference type="NCBIfam" id="TIGR00365">
    <property type="entry name" value="Grx4 family monothiol glutaredoxin"/>
    <property type="match status" value="1"/>
</dbReference>
<dbReference type="GO" id="GO:0005829">
    <property type="term" value="C:cytosol"/>
    <property type="evidence" value="ECO:0007669"/>
    <property type="project" value="TreeGrafter"/>
</dbReference>
<evidence type="ECO:0000259" key="4">
    <source>
        <dbReference type="Pfam" id="PF00085"/>
    </source>
</evidence>
<name>A0A6J2XD67_SITOR</name>
<dbReference type="GeneID" id="115876986"/>
<dbReference type="PANTHER" id="PTHR10293">
    <property type="entry name" value="GLUTAREDOXIN FAMILY MEMBER"/>
    <property type="match status" value="1"/>
</dbReference>
<evidence type="ECO:0000256" key="1">
    <source>
        <dbReference type="ARBA" id="ARBA00022723"/>
    </source>
</evidence>
<keyword evidence="6" id="KW-1185">Reference proteome</keyword>
<dbReference type="FunCoup" id="A0A6J2XD67">
    <property type="interactions" value="2116"/>
</dbReference>
<dbReference type="InterPro" id="IPR002109">
    <property type="entry name" value="Glutaredoxin"/>
</dbReference>
<dbReference type="AlphaFoldDB" id="A0A6J2XD67"/>
<dbReference type="Proteomes" id="UP000504635">
    <property type="component" value="Unplaced"/>
</dbReference>
<dbReference type="InterPro" id="IPR033658">
    <property type="entry name" value="GRX_PICOT-like"/>
</dbReference>
<evidence type="ECO:0000256" key="2">
    <source>
        <dbReference type="ARBA" id="ARBA00023004"/>
    </source>
</evidence>
<dbReference type="SUPFAM" id="SSF52833">
    <property type="entry name" value="Thioredoxin-like"/>
    <property type="match status" value="2"/>
</dbReference>
<dbReference type="InterPro" id="IPR013766">
    <property type="entry name" value="Thioredoxin_domain"/>
</dbReference>
<evidence type="ECO:0000313" key="6">
    <source>
        <dbReference type="Proteomes" id="UP000504635"/>
    </source>
</evidence>
<proteinExistence type="predicted"/>
<keyword evidence="3" id="KW-0411">Iron-sulfur</keyword>
<evidence type="ECO:0000313" key="7">
    <source>
        <dbReference type="RefSeq" id="XP_030748905.1"/>
    </source>
</evidence>
<dbReference type="CDD" id="cd03028">
    <property type="entry name" value="GRX_PICOT_like"/>
    <property type="match status" value="1"/>
</dbReference>
<gene>
    <name evidence="7" type="primary">LOC115876986</name>
</gene>
<dbReference type="InParanoid" id="A0A6J2XD67"/>
<evidence type="ECO:0000256" key="3">
    <source>
        <dbReference type="ARBA" id="ARBA00023014"/>
    </source>
</evidence>
<dbReference type="OrthoDB" id="415696at2759"/>
<keyword evidence="2" id="KW-0408">Iron</keyword>
<dbReference type="Gene3D" id="3.40.30.10">
    <property type="entry name" value="Glutaredoxin"/>
    <property type="match status" value="2"/>
</dbReference>
<dbReference type="InterPro" id="IPR036249">
    <property type="entry name" value="Thioredoxin-like_sf"/>
</dbReference>
<evidence type="ECO:0000259" key="5">
    <source>
        <dbReference type="Pfam" id="PF00462"/>
    </source>
</evidence>
<protein>
    <submittedName>
        <fullName evidence="7">Glutaredoxin 3</fullName>
    </submittedName>
</protein>
<dbReference type="KEGG" id="soy:115876986"/>
<reference evidence="7" key="1">
    <citation type="submission" date="2025-08" db="UniProtKB">
        <authorList>
            <consortium name="RefSeq"/>
        </authorList>
    </citation>
    <scope>IDENTIFICATION</scope>
    <source>
        <tissue evidence="7">Gonads</tissue>
    </source>
</reference>
<sequence>MPTLIKDQDAFSDIIKQSNLSVIHFQADWAEQCLQVNDVLDTLAKKSEFINVKFYSCLAEELSEVSLKYNVDSVPTVLLFQSNKKVDRVDGADVSKLIETLKTHIGDNETKQDSLENRLKSLINKSKVMLFMKGDRVTPRCGFSRQIIEILNNTGVSYETFDILQDEEVRQGLKTYSDWPTYPQLYVNGDLIGGLDIIKELLGSGELTQILNG</sequence>
<dbReference type="Pfam" id="PF00085">
    <property type="entry name" value="Thioredoxin"/>
    <property type="match status" value="1"/>
</dbReference>
<dbReference type="Pfam" id="PF00462">
    <property type="entry name" value="Glutaredoxin"/>
    <property type="match status" value="1"/>
</dbReference>
<feature type="domain" description="Thioredoxin" evidence="4">
    <location>
        <begin position="6"/>
        <end position="102"/>
    </location>
</feature>
<dbReference type="FunFam" id="3.40.30.10:FF:000012">
    <property type="entry name" value="Monothiol glutaredoxin"/>
    <property type="match status" value="1"/>
</dbReference>
<dbReference type="PANTHER" id="PTHR10293:SF73">
    <property type="entry name" value="GLUTAREDOXIN-3"/>
    <property type="match status" value="1"/>
</dbReference>
<organism evidence="6 7">
    <name type="scientific">Sitophilus oryzae</name>
    <name type="common">Rice weevil</name>
    <name type="synonym">Curculio oryzae</name>
    <dbReference type="NCBI Taxonomy" id="7048"/>
    <lineage>
        <taxon>Eukaryota</taxon>
        <taxon>Metazoa</taxon>
        <taxon>Ecdysozoa</taxon>
        <taxon>Arthropoda</taxon>
        <taxon>Hexapoda</taxon>
        <taxon>Insecta</taxon>
        <taxon>Pterygota</taxon>
        <taxon>Neoptera</taxon>
        <taxon>Endopterygota</taxon>
        <taxon>Coleoptera</taxon>
        <taxon>Polyphaga</taxon>
        <taxon>Cucujiformia</taxon>
        <taxon>Curculionidae</taxon>
        <taxon>Dryophthorinae</taxon>
        <taxon>Sitophilus</taxon>
    </lineage>
</organism>
<dbReference type="PROSITE" id="PS51354">
    <property type="entry name" value="GLUTAREDOXIN_2"/>
    <property type="match status" value="1"/>
</dbReference>
<dbReference type="GO" id="GO:0006879">
    <property type="term" value="P:intracellular iron ion homeostasis"/>
    <property type="evidence" value="ECO:0007669"/>
    <property type="project" value="TreeGrafter"/>
</dbReference>
<dbReference type="CDD" id="cd02984">
    <property type="entry name" value="TRX_PICOT"/>
    <property type="match status" value="1"/>
</dbReference>
<feature type="domain" description="Glutaredoxin" evidence="5">
    <location>
        <begin position="128"/>
        <end position="192"/>
    </location>
</feature>